<keyword evidence="2" id="KW-1185">Reference proteome</keyword>
<sequence length="268" mass="30471">MPSDPLAIEKAPFLDAEDALESDTEATRFGKGTKASIREGYIWLGHCALVLVYTSIFIVILFTRTQPSSPNGSLLWSPAQEAIKWETRVIDAIPGSTPYTGYPSPQSDEAWGELLEGISVKILPHEMERLGYSSLKLKDGSGYVGSLGVYHELHCIKRVRKMIYRDYYYPNMTTDEWHHRMGHIEHCLEQIRQSAICHGDVNIIAFSWLQDPEHNTTVPTMQFGSQHQCINWDKLNRWAKARRLDLFDEELLAPPPRVGMSPNDANQK</sequence>
<accession>A0ACC2JUT9</accession>
<reference evidence="1" key="1">
    <citation type="submission" date="2022-12" db="EMBL/GenBank/DDBJ databases">
        <title>Genome Sequence of Lasiodiplodia mahajangana.</title>
        <authorList>
            <person name="Buettner E."/>
        </authorList>
    </citation>
    <scope>NUCLEOTIDE SEQUENCE</scope>
    <source>
        <strain evidence="1">VT137</strain>
    </source>
</reference>
<gene>
    <name evidence="1" type="ORF">O1611_g2609</name>
</gene>
<organism evidence="1 2">
    <name type="scientific">Lasiodiplodia mahajangana</name>
    <dbReference type="NCBI Taxonomy" id="1108764"/>
    <lineage>
        <taxon>Eukaryota</taxon>
        <taxon>Fungi</taxon>
        <taxon>Dikarya</taxon>
        <taxon>Ascomycota</taxon>
        <taxon>Pezizomycotina</taxon>
        <taxon>Dothideomycetes</taxon>
        <taxon>Dothideomycetes incertae sedis</taxon>
        <taxon>Botryosphaeriales</taxon>
        <taxon>Botryosphaeriaceae</taxon>
        <taxon>Lasiodiplodia</taxon>
    </lineage>
</organism>
<dbReference type="Proteomes" id="UP001153332">
    <property type="component" value="Unassembled WGS sequence"/>
</dbReference>
<evidence type="ECO:0000313" key="2">
    <source>
        <dbReference type="Proteomes" id="UP001153332"/>
    </source>
</evidence>
<dbReference type="EMBL" id="JAPUUL010000374">
    <property type="protein sequence ID" value="KAJ8131022.1"/>
    <property type="molecule type" value="Genomic_DNA"/>
</dbReference>
<proteinExistence type="predicted"/>
<name>A0ACC2JUT9_9PEZI</name>
<protein>
    <submittedName>
        <fullName evidence="1">Uncharacterized protein</fullName>
    </submittedName>
</protein>
<evidence type="ECO:0000313" key="1">
    <source>
        <dbReference type="EMBL" id="KAJ8131022.1"/>
    </source>
</evidence>
<comment type="caution">
    <text evidence="1">The sequence shown here is derived from an EMBL/GenBank/DDBJ whole genome shotgun (WGS) entry which is preliminary data.</text>
</comment>